<evidence type="ECO:0000259" key="7">
    <source>
        <dbReference type="PROSITE" id="PS50217"/>
    </source>
</evidence>
<dbReference type="Proteomes" id="UP000813463">
    <property type="component" value="Chromosome 6"/>
</dbReference>
<accession>A0A9R0IUP6</accession>
<comment type="subcellular location">
    <subcellularLocation>
        <location evidence="1">Nucleus</location>
    </subcellularLocation>
</comment>
<dbReference type="Pfam" id="PF00170">
    <property type="entry name" value="bZIP_1"/>
    <property type="match status" value="1"/>
</dbReference>
<dbReference type="InterPro" id="IPR045314">
    <property type="entry name" value="bZIP_plant_GBF1"/>
</dbReference>
<evidence type="ECO:0000256" key="5">
    <source>
        <dbReference type="ARBA" id="ARBA00023242"/>
    </source>
</evidence>
<dbReference type="PROSITE" id="PS50217">
    <property type="entry name" value="BZIP"/>
    <property type="match status" value="1"/>
</dbReference>
<keyword evidence="3" id="KW-0238">DNA-binding</keyword>
<dbReference type="InterPro" id="IPR004827">
    <property type="entry name" value="bZIP"/>
</dbReference>
<evidence type="ECO:0000256" key="6">
    <source>
        <dbReference type="SAM" id="MobiDB-lite"/>
    </source>
</evidence>
<keyword evidence="4" id="KW-0804">Transcription</keyword>
<dbReference type="PANTHER" id="PTHR46324">
    <property type="entry name" value="BASIC LEUCINE ZIPPER 43-RELATED"/>
    <property type="match status" value="1"/>
</dbReference>
<proteinExistence type="predicted"/>
<dbReference type="GO" id="GO:0003677">
    <property type="term" value="F:DNA binding"/>
    <property type="evidence" value="ECO:0007669"/>
    <property type="project" value="UniProtKB-KW"/>
</dbReference>
<reference evidence="8" key="1">
    <citation type="journal article" date="2021" name="Nat. Commun.">
        <title>Genomic analyses provide insights into spinach domestication and the genetic basis of agronomic traits.</title>
        <authorList>
            <person name="Cai X."/>
            <person name="Sun X."/>
            <person name="Xu C."/>
            <person name="Sun H."/>
            <person name="Wang X."/>
            <person name="Ge C."/>
            <person name="Zhang Z."/>
            <person name="Wang Q."/>
            <person name="Fei Z."/>
            <person name="Jiao C."/>
            <person name="Wang Q."/>
        </authorList>
    </citation>
    <scope>NUCLEOTIDE SEQUENCE [LARGE SCALE GENOMIC DNA]</scope>
    <source>
        <strain evidence="8">cv. Varoflay</strain>
    </source>
</reference>
<dbReference type="SMART" id="SM00338">
    <property type="entry name" value="BRLZ"/>
    <property type="match status" value="1"/>
</dbReference>
<gene>
    <name evidence="9" type="primary">LOC110795200</name>
</gene>
<evidence type="ECO:0000256" key="3">
    <source>
        <dbReference type="ARBA" id="ARBA00023125"/>
    </source>
</evidence>
<sequence length="118" mass="13609">MTTQEQEADARQKRILSNRESARRSRMRKQQYIGQLEQRVISLEAQVMALTDKLRSKETIIQIIKEVTGISIDTNYGYGNYNYNLRNQFLNDVCEIAKGIADIPESLIAQIMNEVTQV</sequence>
<evidence type="ECO:0000256" key="2">
    <source>
        <dbReference type="ARBA" id="ARBA00023015"/>
    </source>
</evidence>
<dbReference type="AlphaFoldDB" id="A0A9R0IUP6"/>
<dbReference type="GO" id="GO:0005634">
    <property type="term" value="C:nucleus"/>
    <property type="evidence" value="ECO:0007669"/>
    <property type="project" value="UniProtKB-SubCell"/>
</dbReference>
<feature type="domain" description="BZIP" evidence="7">
    <location>
        <begin position="8"/>
        <end position="54"/>
    </location>
</feature>
<organism evidence="8 9">
    <name type="scientific">Spinacia oleracea</name>
    <name type="common">Spinach</name>
    <dbReference type="NCBI Taxonomy" id="3562"/>
    <lineage>
        <taxon>Eukaryota</taxon>
        <taxon>Viridiplantae</taxon>
        <taxon>Streptophyta</taxon>
        <taxon>Embryophyta</taxon>
        <taxon>Tracheophyta</taxon>
        <taxon>Spermatophyta</taxon>
        <taxon>Magnoliopsida</taxon>
        <taxon>eudicotyledons</taxon>
        <taxon>Gunneridae</taxon>
        <taxon>Pentapetalae</taxon>
        <taxon>Caryophyllales</taxon>
        <taxon>Chenopodiaceae</taxon>
        <taxon>Chenopodioideae</taxon>
        <taxon>Anserineae</taxon>
        <taxon>Spinacia</taxon>
    </lineage>
</organism>
<dbReference type="InterPro" id="IPR046347">
    <property type="entry name" value="bZIP_sf"/>
</dbReference>
<name>A0A9R0IUP6_SPIOL</name>
<dbReference type="KEGG" id="soe:110795200"/>
<protein>
    <submittedName>
        <fullName evidence="9">BZIP transcription factor 53-like</fullName>
    </submittedName>
</protein>
<dbReference type="GO" id="GO:0003700">
    <property type="term" value="F:DNA-binding transcription factor activity"/>
    <property type="evidence" value="ECO:0007669"/>
    <property type="project" value="InterPro"/>
</dbReference>
<dbReference type="InterPro" id="IPR044521">
    <property type="entry name" value="AtbZIP8/43"/>
</dbReference>
<dbReference type="Gene3D" id="1.20.5.170">
    <property type="match status" value="1"/>
</dbReference>
<dbReference type="PRINTS" id="PR00041">
    <property type="entry name" value="LEUZIPPRCREB"/>
</dbReference>
<dbReference type="CDD" id="cd14702">
    <property type="entry name" value="bZIP_plant_GBF1"/>
    <property type="match status" value="1"/>
</dbReference>
<dbReference type="OrthoDB" id="10443002at2759"/>
<keyword evidence="5" id="KW-0539">Nucleus</keyword>
<keyword evidence="8" id="KW-1185">Reference proteome</keyword>
<dbReference type="PANTHER" id="PTHR46324:SF26">
    <property type="entry name" value="OS02G0728001 PROTEIN"/>
    <property type="match status" value="1"/>
</dbReference>
<keyword evidence="2" id="KW-0805">Transcription regulation</keyword>
<evidence type="ECO:0000313" key="9">
    <source>
        <dbReference type="RefSeq" id="XP_021855876.1"/>
    </source>
</evidence>
<dbReference type="PROSITE" id="PS00036">
    <property type="entry name" value="BZIP_BASIC"/>
    <property type="match status" value="1"/>
</dbReference>
<evidence type="ECO:0000313" key="8">
    <source>
        <dbReference type="Proteomes" id="UP000813463"/>
    </source>
</evidence>
<dbReference type="GeneID" id="110795200"/>
<dbReference type="RefSeq" id="XP_021855876.1">
    <property type="nucleotide sequence ID" value="XM_022000184.2"/>
</dbReference>
<evidence type="ECO:0000256" key="4">
    <source>
        <dbReference type="ARBA" id="ARBA00023163"/>
    </source>
</evidence>
<evidence type="ECO:0000256" key="1">
    <source>
        <dbReference type="ARBA" id="ARBA00004123"/>
    </source>
</evidence>
<dbReference type="SUPFAM" id="SSF57959">
    <property type="entry name" value="Leucine zipper domain"/>
    <property type="match status" value="1"/>
</dbReference>
<reference evidence="9" key="2">
    <citation type="submission" date="2025-08" db="UniProtKB">
        <authorList>
            <consortium name="RefSeq"/>
        </authorList>
    </citation>
    <scope>IDENTIFICATION</scope>
    <source>
        <tissue evidence="9">Leaf</tissue>
    </source>
</reference>
<feature type="region of interest" description="Disordered" evidence="6">
    <location>
        <begin position="1"/>
        <end position="28"/>
    </location>
</feature>